<evidence type="ECO:0000259" key="1">
    <source>
        <dbReference type="Pfam" id="PF00561"/>
    </source>
</evidence>
<gene>
    <name evidence="2" type="ORF">B0I35DRAFT_437881</name>
</gene>
<feature type="domain" description="AB hydrolase-1" evidence="1">
    <location>
        <begin position="55"/>
        <end position="175"/>
    </location>
</feature>
<sequence length="307" mass="33940">MMLPQQAPGKSIAPPSPEDFTARFGNAFPRPQLLKSDLGTTAVYDLPPPGQSKRHVLIVHGLNTPAIGLWPLAKELQALDPDVHIVLFDLWGHGLSSTPLVAHAQHIFHSQIFQVLGFMQWSSTHLLGYSFGASTVLQFALYNPKLVLSVGLLAPAGILRTELFPPEMLQLLHSDKEEEATKVVLDFLEGGPLQVPADWQKRTSAGQVVAEAFREWELENHAGYRHSVLSMVRDGGVYGCQDLFREFARRPVKRVAVIGELDDVCLESQLVDLGFTGIEIVKANHGLVRTHAHHVAGIVHRFWQEGL</sequence>
<dbReference type="GO" id="GO:0046464">
    <property type="term" value="P:acylglycerol catabolic process"/>
    <property type="evidence" value="ECO:0007669"/>
    <property type="project" value="TreeGrafter"/>
</dbReference>
<proteinExistence type="predicted"/>
<dbReference type="EMBL" id="JAGPNK010000011">
    <property type="protein sequence ID" value="KAH7311312.1"/>
    <property type="molecule type" value="Genomic_DNA"/>
</dbReference>
<dbReference type="InterPro" id="IPR050266">
    <property type="entry name" value="AB_hydrolase_sf"/>
</dbReference>
<accession>A0A8K0SL46</accession>
<dbReference type="Pfam" id="PF00561">
    <property type="entry name" value="Abhydrolase_1"/>
    <property type="match status" value="1"/>
</dbReference>
<keyword evidence="3" id="KW-1185">Reference proteome</keyword>
<protein>
    <submittedName>
        <fullName evidence="2">Alpha/Beta hydrolase protein</fullName>
    </submittedName>
</protein>
<name>A0A8K0SL46_9HYPO</name>
<dbReference type="InterPro" id="IPR029058">
    <property type="entry name" value="AB_hydrolase_fold"/>
</dbReference>
<dbReference type="Proteomes" id="UP000813444">
    <property type="component" value="Unassembled WGS sequence"/>
</dbReference>
<evidence type="ECO:0000313" key="2">
    <source>
        <dbReference type="EMBL" id="KAH7311312.1"/>
    </source>
</evidence>
<evidence type="ECO:0000313" key="3">
    <source>
        <dbReference type="Proteomes" id="UP000813444"/>
    </source>
</evidence>
<dbReference type="GO" id="GO:0016020">
    <property type="term" value="C:membrane"/>
    <property type="evidence" value="ECO:0007669"/>
    <property type="project" value="TreeGrafter"/>
</dbReference>
<reference evidence="2" key="1">
    <citation type="journal article" date="2021" name="Nat. Commun.">
        <title>Genetic determinants of endophytism in the Arabidopsis root mycobiome.</title>
        <authorList>
            <person name="Mesny F."/>
            <person name="Miyauchi S."/>
            <person name="Thiergart T."/>
            <person name="Pickel B."/>
            <person name="Atanasova L."/>
            <person name="Karlsson M."/>
            <person name="Huettel B."/>
            <person name="Barry K.W."/>
            <person name="Haridas S."/>
            <person name="Chen C."/>
            <person name="Bauer D."/>
            <person name="Andreopoulos W."/>
            <person name="Pangilinan J."/>
            <person name="LaButti K."/>
            <person name="Riley R."/>
            <person name="Lipzen A."/>
            <person name="Clum A."/>
            <person name="Drula E."/>
            <person name="Henrissat B."/>
            <person name="Kohler A."/>
            <person name="Grigoriev I.V."/>
            <person name="Martin F.M."/>
            <person name="Hacquard S."/>
        </authorList>
    </citation>
    <scope>NUCLEOTIDE SEQUENCE</scope>
    <source>
        <strain evidence="2">MPI-CAGE-CH-0235</strain>
    </source>
</reference>
<organism evidence="2 3">
    <name type="scientific">Stachybotrys elegans</name>
    <dbReference type="NCBI Taxonomy" id="80388"/>
    <lineage>
        <taxon>Eukaryota</taxon>
        <taxon>Fungi</taxon>
        <taxon>Dikarya</taxon>
        <taxon>Ascomycota</taxon>
        <taxon>Pezizomycotina</taxon>
        <taxon>Sordariomycetes</taxon>
        <taxon>Hypocreomycetidae</taxon>
        <taxon>Hypocreales</taxon>
        <taxon>Stachybotryaceae</taxon>
        <taxon>Stachybotrys</taxon>
    </lineage>
</organism>
<dbReference type="OrthoDB" id="408373at2759"/>
<dbReference type="PANTHER" id="PTHR43798:SF5">
    <property type="entry name" value="MONOACYLGLYCEROL LIPASE ABHD6"/>
    <property type="match status" value="1"/>
</dbReference>
<dbReference type="Gene3D" id="3.40.50.1820">
    <property type="entry name" value="alpha/beta hydrolase"/>
    <property type="match status" value="1"/>
</dbReference>
<comment type="caution">
    <text evidence="2">The sequence shown here is derived from an EMBL/GenBank/DDBJ whole genome shotgun (WGS) entry which is preliminary data.</text>
</comment>
<dbReference type="AlphaFoldDB" id="A0A8K0SL46"/>
<dbReference type="InterPro" id="IPR000073">
    <property type="entry name" value="AB_hydrolase_1"/>
</dbReference>
<dbReference type="GO" id="GO:0047372">
    <property type="term" value="F:monoacylglycerol lipase activity"/>
    <property type="evidence" value="ECO:0007669"/>
    <property type="project" value="TreeGrafter"/>
</dbReference>
<keyword evidence="2" id="KW-0378">Hydrolase</keyword>
<dbReference type="PANTHER" id="PTHR43798">
    <property type="entry name" value="MONOACYLGLYCEROL LIPASE"/>
    <property type="match status" value="1"/>
</dbReference>
<dbReference type="SUPFAM" id="SSF53474">
    <property type="entry name" value="alpha/beta-Hydrolases"/>
    <property type="match status" value="1"/>
</dbReference>